<dbReference type="AlphaFoldDB" id="A0A846R065"/>
<dbReference type="Pfam" id="PF08592">
    <property type="entry name" value="Anthrone_oxy"/>
    <property type="match status" value="1"/>
</dbReference>
<reference evidence="2 3" key="1">
    <citation type="submission" date="2020-03" db="EMBL/GenBank/DDBJ databases">
        <title>Genomic Encyclopedia of Type Strains, Phase IV (KMG-IV): sequencing the most valuable type-strain genomes for metagenomic binning, comparative biology and taxonomic classification.</title>
        <authorList>
            <person name="Goeker M."/>
        </authorList>
    </citation>
    <scope>NUCLEOTIDE SEQUENCE [LARGE SCALE GENOMIC DNA]</scope>
    <source>
        <strain evidence="2 3">DSM 29762</strain>
    </source>
</reference>
<proteinExistence type="predicted"/>
<sequence length="168" mass="18742">MNLTFENIAMVLLVVLTGLSSGLCFTWSNAVTTGIGRLDNLGYLSAFQQMNRTILNPTFFIVFFGPFFLSLINIYVFRNASSSIIWILTVAGGIYFLGVVLVTIFGNIPLNELLNKTNLASASIEDLKILRETFETKWNQFHFIRTITSIVSFLLLLISLSQISKNSG</sequence>
<feature type="transmembrane region" description="Helical" evidence="1">
    <location>
        <begin position="84"/>
        <end position="108"/>
    </location>
</feature>
<dbReference type="InterPro" id="IPR013901">
    <property type="entry name" value="Anthrone_oxy"/>
</dbReference>
<keyword evidence="1" id="KW-0812">Transmembrane</keyword>
<dbReference type="RefSeq" id="WP_167966338.1">
    <property type="nucleotide sequence ID" value="NZ_JAATJJ010000002.1"/>
</dbReference>
<dbReference type="Proteomes" id="UP000590442">
    <property type="component" value="Unassembled WGS sequence"/>
</dbReference>
<protein>
    <submittedName>
        <fullName evidence="2">Putative membrane protein</fullName>
    </submittedName>
</protein>
<name>A0A846R065_9FLAO</name>
<gene>
    <name evidence="2" type="ORF">GGR42_003328</name>
</gene>
<comment type="caution">
    <text evidence="2">The sequence shown here is derived from an EMBL/GenBank/DDBJ whole genome shotgun (WGS) entry which is preliminary data.</text>
</comment>
<keyword evidence="1" id="KW-1133">Transmembrane helix</keyword>
<dbReference type="EMBL" id="JAATJJ010000002">
    <property type="protein sequence ID" value="NJB72837.1"/>
    <property type="molecule type" value="Genomic_DNA"/>
</dbReference>
<accession>A0A846R065</accession>
<keyword evidence="1" id="KW-0472">Membrane</keyword>
<evidence type="ECO:0000313" key="2">
    <source>
        <dbReference type="EMBL" id="NJB72837.1"/>
    </source>
</evidence>
<evidence type="ECO:0000256" key="1">
    <source>
        <dbReference type="SAM" id="Phobius"/>
    </source>
</evidence>
<organism evidence="2 3">
    <name type="scientific">Saonia flava</name>
    <dbReference type="NCBI Taxonomy" id="523696"/>
    <lineage>
        <taxon>Bacteria</taxon>
        <taxon>Pseudomonadati</taxon>
        <taxon>Bacteroidota</taxon>
        <taxon>Flavobacteriia</taxon>
        <taxon>Flavobacteriales</taxon>
        <taxon>Flavobacteriaceae</taxon>
        <taxon>Saonia</taxon>
    </lineage>
</organism>
<evidence type="ECO:0000313" key="3">
    <source>
        <dbReference type="Proteomes" id="UP000590442"/>
    </source>
</evidence>
<keyword evidence="3" id="KW-1185">Reference proteome</keyword>
<feature type="transmembrane region" description="Helical" evidence="1">
    <location>
        <begin position="143"/>
        <end position="163"/>
    </location>
</feature>
<feature type="transmembrane region" description="Helical" evidence="1">
    <location>
        <begin position="54"/>
        <end position="77"/>
    </location>
</feature>